<dbReference type="RefSeq" id="WP_014755249.1">
    <property type="nucleotide sequence ID" value="NC_017986.1"/>
</dbReference>
<dbReference type="Proteomes" id="UP000005268">
    <property type="component" value="Chromosome"/>
</dbReference>
<dbReference type="AlphaFoldDB" id="I3UXG3"/>
<proteinExistence type="predicted"/>
<evidence type="ECO:0000256" key="1">
    <source>
        <dbReference type="SAM" id="Coils"/>
    </source>
</evidence>
<feature type="domain" description="Rad50/SbcC-type AAA" evidence="2">
    <location>
        <begin position="27"/>
        <end position="257"/>
    </location>
</feature>
<gene>
    <name evidence="3" type="ORF">YSA_06341</name>
</gene>
<evidence type="ECO:0000313" key="4">
    <source>
        <dbReference type="Proteomes" id="UP000005268"/>
    </source>
</evidence>
<dbReference type="PATRIC" id="fig|231023.4.peg.3039"/>
<feature type="coiled-coil region" evidence="1">
    <location>
        <begin position="372"/>
        <end position="483"/>
    </location>
</feature>
<dbReference type="Pfam" id="PF13476">
    <property type="entry name" value="AAA_23"/>
    <property type="match status" value="1"/>
</dbReference>
<keyword evidence="1" id="KW-0175">Coiled coil</keyword>
<dbReference type="EMBL" id="CP003588">
    <property type="protein sequence ID" value="AFK70184.1"/>
    <property type="molecule type" value="Genomic_DNA"/>
</dbReference>
<accession>I3UXG3</accession>
<feature type="coiled-coil region" evidence="1">
    <location>
        <begin position="232"/>
        <end position="259"/>
    </location>
</feature>
<evidence type="ECO:0000259" key="2">
    <source>
        <dbReference type="Pfam" id="PF13476"/>
    </source>
</evidence>
<organism evidence="3 4">
    <name type="scientific">Pseudomonas putida ND6</name>
    <dbReference type="NCBI Taxonomy" id="231023"/>
    <lineage>
        <taxon>Bacteria</taxon>
        <taxon>Pseudomonadati</taxon>
        <taxon>Pseudomonadota</taxon>
        <taxon>Gammaproteobacteria</taxon>
        <taxon>Pseudomonadales</taxon>
        <taxon>Pseudomonadaceae</taxon>
        <taxon>Pseudomonas</taxon>
    </lineage>
</organism>
<dbReference type="Gene3D" id="3.40.50.300">
    <property type="entry name" value="P-loop containing nucleotide triphosphate hydrolases"/>
    <property type="match status" value="1"/>
</dbReference>
<name>I3UXG3_PSEPU</name>
<dbReference type="KEGG" id="ppi:YSA_06341"/>
<sequence length="636" mass="71858">MTLLEPTLKVNKLIVKQGGHNAFDCIFHGGVNVIRGRNSSGKTTIMDLLAYSLGAENIRWKPQALSCSLTIVEVELNSSPVTLMREISEQSQRPLSFYWGALDDALRAGPSEWERYPFKRSEQKISFTQALFTGLGMPQAQGSGASNLTMHQLLRVLYADQPSVHSPIFRIDSFDSALTRETIGSYLCGVYIDELYNAQLKSREVEKELDKKISELRGIFNILGKSGQAPDIVESTGLIKELENKRTKLLEDLESLKAGRELSRKEKNETGKVLDGLRKRLNAAKNYESILKDGLASTELEILDSKLFIKELSSRADSLDESKSTRDYLGGLSFQFCPSCLTEITTSDGEHACHLCKSTLESKNGAQILRMRNELNIQIKESNTLLRIKEEEAARLRLDLPLATQEVKSLEKEYKAASSTWSSDVEIKLEQTSRELGGLDEEIKRAYEKQKLASVISELQKQRDKLSSELSSLKDRIISLEATQEARKRAVARAVEKNMIRLLKLDLPLQVEFENAETVRYDFEENSVYVNGSRNFSESSAVVLRHLFHLALLTTSMELEYMRLPRFMMLDGIDDGGMEKNRSHNLQRIIVEECAKYKHPFQLIFATSEVTPEIEESSLVVSRYFEPSSRSLDVRG</sequence>
<reference evidence="3 4" key="1">
    <citation type="journal article" date="2012" name="J. Bacteriol.">
        <title>Complete Genome Sequence of the Naphthalene-Degrading Pseudomonas putida Strain ND6.</title>
        <authorList>
            <person name="Li S."/>
            <person name="Zhao H."/>
            <person name="Li Y."/>
            <person name="Niu S."/>
            <person name="Cai B."/>
        </authorList>
    </citation>
    <scope>NUCLEOTIDE SEQUENCE [LARGE SCALE GENOMIC DNA]</scope>
    <source>
        <strain evidence="3 4">ND6</strain>
    </source>
</reference>
<dbReference type="InterPro" id="IPR038729">
    <property type="entry name" value="Rad50/SbcC_AAA"/>
</dbReference>
<dbReference type="SUPFAM" id="SSF52540">
    <property type="entry name" value="P-loop containing nucleoside triphosphate hydrolases"/>
    <property type="match status" value="1"/>
</dbReference>
<evidence type="ECO:0000313" key="3">
    <source>
        <dbReference type="EMBL" id="AFK70184.1"/>
    </source>
</evidence>
<dbReference type="HOGENOM" id="CLU_029252_0_0_6"/>
<dbReference type="InterPro" id="IPR027417">
    <property type="entry name" value="P-loop_NTPase"/>
</dbReference>
<protein>
    <recommendedName>
        <fullName evidence="2">Rad50/SbcC-type AAA domain-containing protein</fullName>
    </recommendedName>
</protein>